<dbReference type="SMART" id="SM00146">
    <property type="entry name" value="PI3Kc"/>
    <property type="match status" value="1"/>
</dbReference>
<dbReference type="Gene3D" id="1.10.1070.11">
    <property type="entry name" value="Phosphatidylinositol 3-/4-kinase, catalytic domain"/>
    <property type="match status" value="1"/>
</dbReference>
<dbReference type="Pfam" id="PF00454">
    <property type="entry name" value="PI3_PI4_kinase"/>
    <property type="match status" value="1"/>
</dbReference>
<dbReference type="PROSITE" id="PS50290">
    <property type="entry name" value="PI3_4_KINASE_3"/>
    <property type="match status" value="1"/>
</dbReference>
<dbReference type="SUPFAM" id="SSF55874">
    <property type="entry name" value="ATPase domain of HSP90 chaperone/DNA topoisomerase II/histidine kinase"/>
    <property type="match status" value="1"/>
</dbReference>
<dbReference type="InterPro" id="IPR005467">
    <property type="entry name" value="His_kinase_dom"/>
</dbReference>
<dbReference type="SMART" id="SM00387">
    <property type="entry name" value="HATPase_c"/>
    <property type="match status" value="1"/>
</dbReference>
<reference evidence="16 17" key="1">
    <citation type="journal article" date="2011" name="J. Gen. Appl. Microbiol.">
        <title>Draft genome sequencing of the enigmatic basidiomycete Mixia osmundae.</title>
        <authorList>
            <person name="Nishida H."/>
            <person name="Nagatsuka Y."/>
            <person name="Sugiyama J."/>
        </authorList>
    </citation>
    <scope>NUCLEOTIDE SEQUENCE [LARGE SCALE GENOMIC DNA]</scope>
    <source>
        <strain evidence="17">CBS 9802 / IAM 14324 / JCM 22182 / KY 12970</strain>
    </source>
</reference>
<gene>
    <name evidence="16" type="primary">Mo03453</name>
    <name evidence="16" type="ORF">E5Q_03453</name>
</gene>
<dbReference type="Gene3D" id="3.40.50.2300">
    <property type="match status" value="1"/>
</dbReference>
<evidence type="ECO:0000259" key="13">
    <source>
        <dbReference type="PROSITE" id="PS50110"/>
    </source>
</evidence>
<dbReference type="FunFam" id="1.10.1070.11:FF:000012">
    <property type="entry name" value="Phosphatidylinositol 4-kinase alpha 1"/>
    <property type="match status" value="1"/>
</dbReference>
<dbReference type="PROSITE" id="PS00915">
    <property type="entry name" value="PI3_4_KINASE_1"/>
    <property type="match status" value="1"/>
</dbReference>
<evidence type="ECO:0000256" key="6">
    <source>
        <dbReference type="ARBA" id="ARBA00022741"/>
    </source>
</evidence>
<keyword evidence="5" id="KW-0808">Transferase</keyword>
<evidence type="ECO:0000256" key="9">
    <source>
        <dbReference type="PROSITE-ProRule" id="PRU00169"/>
    </source>
</evidence>
<dbReference type="eggNOG" id="KOG0519">
    <property type="taxonomic scope" value="Eukaryota"/>
</dbReference>
<dbReference type="CDD" id="cd17546">
    <property type="entry name" value="REC_hyHK_CKI1_RcsC-like"/>
    <property type="match status" value="1"/>
</dbReference>
<dbReference type="EC" id="2.7.1.67" evidence="3"/>
<dbReference type="InterPro" id="IPR045495">
    <property type="entry name" value="PI4K_N"/>
</dbReference>
<evidence type="ECO:0000313" key="17">
    <source>
        <dbReference type="Proteomes" id="UP000009131"/>
    </source>
</evidence>
<dbReference type="Proteomes" id="UP000009131">
    <property type="component" value="Unassembled WGS sequence"/>
</dbReference>
<dbReference type="GO" id="GO:0005737">
    <property type="term" value="C:cytoplasm"/>
    <property type="evidence" value="ECO:0007669"/>
    <property type="project" value="TreeGrafter"/>
</dbReference>
<keyword evidence="17" id="KW-1185">Reference proteome</keyword>
<dbReference type="FunFam" id="1.25.40.70:FF:000011">
    <property type="entry name" value="Phosphatidylinositol 4-kinase alpha"/>
    <property type="match status" value="1"/>
</dbReference>
<feature type="compositionally biased region" description="Polar residues" evidence="10">
    <location>
        <begin position="2129"/>
        <end position="2149"/>
    </location>
</feature>
<dbReference type="InterPro" id="IPR016024">
    <property type="entry name" value="ARM-type_fold"/>
</dbReference>
<dbReference type="GO" id="GO:0048015">
    <property type="term" value="P:phosphatidylinositol-mediated signaling"/>
    <property type="evidence" value="ECO:0007669"/>
    <property type="project" value="TreeGrafter"/>
</dbReference>
<dbReference type="InterPro" id="IPR011009">
    <property type="entry name" value="Kinase-like_dom_sf"/>
</dbReference>
<accession>G7E1S2</accession>
<feature type="region of interest" description="Disordered" evidence="10">
    <location>
        <begin position="2265"/>
        <end position="2289"/>
    </location>
</feature>
<evidence type="ECO:0000256" key="5">
    <source>
        <dbReference type="ARBA" id="ARBA00022679"/>
    </source>
</evidence>
<dbReference type="SMART" id="SM00388">
    <property type="entry name" value="HisKA"/>
    <property type="match status" value="1"/>
</dbReference>
<feature type="region of interest" description="Disordered" evidence="10">
    <location>
        <begin position="2356"/>
        <end position="2399"/>
    </location>
</feature>
<feature type="domain" description="Response regulatory" evidence="13">
    <location>
        <begin position="3126"/>
        <end position="3275"/>
    </location>
</feature>
<feature type="region of interest" description="Disordered" evidence="10">
    <location>
        <begin position="600"/>
        <end position="631"/>
    </location>
</feature>
<dbReference type="RefSeq" id="XP_014565292.1">
    <property type="nucleotide sequence ID" value="XM_014709806.1"/>
</dbReference>
<dbReference type="GO" id="GO:0046854">
    <property type="term" value="P:phosphatidylinositol phosphate biosynthetic process"/>
    <property type="evidence" value="ECO:0007669"/>
    <property type="project" value="InterPro"/>
</dbReference>
<feature type="domain" description="PIK helical" evidence="15">
    <location>
        <begin position="1507"/>
        <end position="1683"/>
    </location>
</feature>
<feature type="domain" description="Histidine kinase" evidence="12">
    <location>
        <begin position="2653"/>
        <end position="2957"/>
    </location>
</feature>
<dbReference type="Gene3D" id="3.30.1010.10">
    <property type="entry name" value="Phosphatidylinositol 3-kinase Catalytic Subunit, Chain A, domain 4"/>
    <property type="match status" value="1"/>
</dbReference>
<dbReference type="SMART" id="SM00448">
    <property type="entry name" value="REC"/>
    <property type="match status" value="1"/>
</dbReference>
<dbReference type="GO" id="GO:0004430">
    <property type="term" value="F:1-phosphatidylinositol 4-kinase activity"/>
    <property type="evidence" value="ECO:0007669"/>
    <property type="project" value="UniProtKB-EC"/>
</dbReference>
<evidence type="ECO:0000256" key="4">
    <source>
        <dbReference type="ARBA" id="ARBA00022553"/>
    </source>
</evidence>
<comment type="caution">
    <text evidence="16">The sequence shown here is derived from an EMBL/GenBank/DDBJ whole genome shotgun (WGS) entry which is preliminary data.</text>
</comment>
<dbReference type="PROSITE" id="PS50110">
    <property type="entry name" value="RESPONSE_REGULATORY"/>
    <property type="match status" value="1"/>
</dbReference>
<dbReference type="SUPFAM" id="SSF52172">
    <property type="entry name" value="CheY-like"/>
    <property type="match status" value="1"/>
</dbReference>
<dbReference type="PRINTS" id="PR00344">
    <property type="entry name" value="BCTRLSENSOR"/>
</dbReference>
<feature type="region of interest" description="Disordered" evidence="10">
    <location>
        <begin position="2221"/>
        <end position="2243"/>
    </location>
</feature>
<dbReference type="SUPFAM" id="SSF48371">
    <property type="entry name" value="ARM repeat"/>
    <property type="match status" value="1"/>
</dbReference>
<dbReference type="Pfam" id="PF19274">
    <property type="entry name" value="PI4K_N"/>
    <property type="match status" value="2"/>
</dbReference>
<reference evidence="16 17" key="2">
    <citation type="journal article" date="2012" name="Open Biol.">
        <title>Characteristics of nucleosomes and linker DNA regions on the genome of the basidiomycete Mixia osmundae revealed by mono- and dinucleosome mapping.</title>
        <authorList>
            <person name="Nishida H."/>
            <person name="Kondo S."/>
            <person name="Matsumoto T."/>
            <person name="Suzuki Y."/>
            <person name="Yoshikawa H."/>
            <person name="Taylor T.D."/>
            <person name="Sugiyama J."/>
        </authorList>
    </citation>
    <scope>NUCLEOTIDE SEQUENCE [LARGE SCALE GENOMIC DNA]</scope>
    <source>
        <strain evidence="17">CBS 9802 / IAM 14324 / JCM 22182 / KY 12970</strain>
    </source>
</reference>
<evidence type="ECO:0000256" key="2">
    <source>
        <dbReference type="ARBA" id="ARBA00006209"/>
    </source>
</evidence>
<dbReference type="OrthoDB" id="10264149at2759"/>
<comment type="similarity">
    <text evidence="2">Belongs to the PI3/PI4-kinase family. Type III PI4K subfamily.</text>
</comment>
<dbReference type="CDD" id="cd05167">
    <property type="entry name" value="PI4Kc_III_alpha"/>
    <property type="match status" value="1"/>
</dbReference>
<dbReference type="InterPro" id="IPR003594">
    <property type="entry name" value="HATPase_dom"/>
</dbReference>
<dbReference type="InterPro" id="IPR015433">
    <property type="entry name" value="PI3/4_kinase"/>
</dbReference>
<feature type="region of interest" description="Disordered" evidence="10">
    <location>
        <begin position="2120"/>
        <end position="2149"/>
    </location>
</feature>
<dbReference type="InterPro" id="IPR001263">
    <property type="entry name" value="PI3K_accessory_dom"/>
</dbReference>
<feature type="region of interest" description="Disordered" evidence="10">
    <location>
        <begin position="2165"/>
        <end position="2191"/>
    </location>
</feature>
<feature type="compositionally biased region" description="Low complexity" evidence="10">
    <location>
        <begin position="603"/>
        <end position="612"/>
    </location>
</feature>
<dbReference type="Pfam" id="PF02518">
    <property type="entry name" value="HATPase_c"/>
    <property type="match status" value="1"/>
</dbReference>
<dbReference type="InterPro" id="IPR036890">
    <property type="entry name" value="HATPase_C_sf"/>
</dbReference>
<dbReference type="Gene3D" id="1.25.40.70">
    <property type="entry name" value="Phosphatidylinositol 3-kinase, accessory domain (PIK)"/>
    <property type="match status" value="1"/>
</dbReference>
<feature type="transmembrane region" description="Helical" evidence="11">
    <location>
        <begin position="2570"/>
        <end position="2588"/>
    </location>
</feature>
<evidence type="ECO:0000256" key="8">
    <source>
        <dbReference type="ARBA" id="ARBA00022840"/>
    </source>
</evidence>
<dbReference type="SUPFAM" id="SSF56112">
    <property type="entry name" value="Protein kinase-like (PK-like)"/>
    <property type="match status" value="1"/>
</dbReference>
<dbReference type="PROSITE" id="PS51545">
    <property type="entry name" value="PIK_HELICAL"/>
    <property type="match status" value="1"/>
</dbReference>
<feature type="transmembrane region" description="Helical" evidence="11">
    <location>
        <begin position="2414"/>
        <end position="2431"/>
    </location>
</feature>
<feature type="compositionally biased region" description="Polar residues" evidence="10">
    <location>
        <begin position="2180"/>
        <end position="2191"/>
    </location>
</feature>
<dbReference type="InterPro" id="IPR018936">
    <property type="entry name" value="PI3/4_kinase_CS"/>
</dbReference>
<dbReference type="InParanoid" id="G7E1S2"/>
<dbReference type="GO" id="GO:0005524">
    <property type="term" value="F:ATP binding"/>
    <property type="evidence" value="ECO:0007669"/>
    <property type="project" value="UniProtKB-KW"/>
</dbReference>
<evidence type="ECO:0000256" key="3">
    <source>
        <dbReference type="ARBA" id="ARBA00012169"/>
    </source>
</evidence>
<feature type="transmembrane region" description="Helical" evidence="11">
    <location>
        <begin position="2544"/>
        <end position="2563"/>
    </location>
</feature>
<dbReference type="InterPro" id="IPR004358">
    <property type="entry name" value="Sig_transdc_His_kin-like_C"/>
</dbReference>
<dbReference type="Pfam" id="PF00613">
    <property type="entry name" value="PI3Ka"/>
    <property type="match status" value="1"/>
</dbReference>
<dbReference type="InterPro" id="IPR001789">
    <property type="entry name" value="Sig_transdc_resp-reg_receiver"/>
</dbReference>
<keyword evidence="8" id="KW-0067">ATP-binding</keyword>
<feature type="region of interest" description="Disordered" evidence="10">
    <location>
        <begin position="2303"/>
        <end position="2344"/>
    </location>
</feature>
<dbReference type="PROSITE" id="PS00916">
    <property type="entry name" value="PI3_4_KINASE_2"/>
    <property type="match status" value="1"/>
</dbReference>
<evidence type="ECO:0000256" key="11">
    <source>
        <dbReference type="SAM" id="Phobius"/>
    </source>
</evidence>
<protein>
    <recommendedName>
        <fullName evidence="3">1-phosphatidylinositol 4-kinase</fullName>
        <ecNumber evidence="3">2.7.1.67</ecNumber>
    </recommendedName>
</protein>
<comment type="catalytic activity">
    <reaction evidence="1">
        <text>a 1,2-diacyl-sn-glycero-3-phospho-(1D-myo-inositol) + ATP = a 1,2-diacyl-sn-glycero-3-phospho-(1D-myo-inositol 4-phosphate) + ADP + H(+)</text>
        <dbReference type="Rhea" id="RHEA:19877"/>
        <dbReference type="ChEBI" id="CHEBI:15378"/>
        <dbReference type="ChEBI" id="CHEBI:30616"/>
        <dbReference type="ChEBI" id="CHEBI:57880"/>
        <dbReference type="ChEBI" id="CHEBI:58178"/>
        <dbReference type="ChEBI" id="CHEBI:456216"/>
        <dbReference type="EC" id="2.7.1.67"/>
    </reaction>
</comment>
<evidence type="ECO:0000256" key="1">
    <source>
        <dbReference type="ARBA" id="ARBA00001686"/>
    </source>
</evidence>
<dbReference type="InterPro" id="IPR042236">
    <property type="entry name" value="PI3K_accessory_sf"/>
</dbReference>
<dbReference type="PANTHER" id="PTHR10048:SF15">
    <property type="entry name" value="PHOSPHATIDYLINOSITOL 4-KINASE ALPHA"/>
    <property type="match status" value="1"/>
</dbReference>
<dbReference type="Pfam" id="PF00072">
    <property type="entry name" value="Response_reg"/>
    <property type="match status" value="1"/>
</dbReference>
<dbReference type="eggNOG" id="KOG0902">
    <property type="taxonomic scope" value="Eukaryota"/>
</dbReference>
<dbReference type="GO" id="GO:0000155">
    <property type="term" value="F:phosphorelay sensor kinase activity"/>
    <property type="evidence" value="ECO:0007669"/>
    <property type="project" value="InterPro"/>
</dbReference>
<evidence type="ECO:0000256" key="10">
    <source>
        <dbReference type="SAM" id="MobiDB-lite"/>
    </source>
</evidence>
<proteinExistence type="inferred from homology"/>
<organism evidence="16 17">
    <name type="scientific">Mixia osmundae (strain CBS 9802 / IAM 14324 / JCM 22182 / KY 12970)</name>
    <dbReference type="NCBI Taxonomy" id="764103"/>
    <lineage>
        <taxon>Eukaryota</taxon>
        <taxon>Fungi</taxon>
        <taxon>Dikarya</taxon>
        <taxon>Basidiomycota</taxon>
        <taxon>Pucciniomycotina</taxon>
        <taxon>Mixiomycetes</taxon>
        <taxon>Mixiales</taxon>
        <taxon>Mixiaceae</taxon>
        <taxon>Mixia</taxon>
    </lineage>
</organism>
<dbReference type="InterPro" id="IPR000403">
    <property type="entry name" value="PI3/4_kinase_cat_dom"/>
</dbReference>
<dbReference type="EMBL" id="BABT02000106">
    <property type="protein sequence ID" value="GAA96782.1"/>
    <property type="molecule type" value="Genomic_DNA"/>
</dbReference>
<feature type="modified residue" description="4-aspartylphosphate" evidence="9">
    <location>
        <position position="3210"/>
    </location>
</feature>
<keyword evidence="6" id="KW-0547">Nucleotide-binding</keyword>
<dbReference type="GO" id="GO:0005886">
    <property type="term" value="C:plasma membrane"/>
    <property type="evidence" value="ECO:0007669"/>
    <property type="project" value="TreeGrafter"/>
</dbReference>
<sequence>MDSLDLNTHRALLLALASNCAQSSSSISGALSKKVTVNGTDDEHIARAATGDSPVLARQNNEKQTNGVYQPVSNTEAAQAREQKAARGGVLGSLATFLLGPIVDSTLSTSSSGVVSARLSPQALDRQIAYAHYVTVLSNAKHDRAAAQTSSIQEGTHLNGKPYSINDDASGAEQASMEERIIKMADALPDLVLDRYTPLPLPAGSTIAIAGGNSGPIPIDELAYALVEALLSLSSAAAAKGDRYVSAVLQLGQKLQARLVQDDATRLACHTMPAYNGFRRAIATTPHTFSLSSLDLLTPFTLDKLEDIDHTLKRADSTQTSSFAISLPRFGTSTANQAAQSEDKVWAQIVLDRYETAGRPLSVTMLQLASLQVSAAIVGPALLPSAASAEGPDGMKAGLRATMPADQYVWTTLLENPISVRATADGSARSSIHTAFKLAIDSYAQSLELLSVGLDDGDDEVQPDAYAVDIIVQALKLATLADLASNENAPHDQLLAVVKKLTSEDAPFYDARIQAIALDALVILMRNYAGLSTKLTTHIRRYVTSPIALFEADAGALAPTSLTDAAKTLSIALDLANSKDLVMSTVYSLLNYFPGGNTNSLAPPGSSRPSSRMGDAQSVRSTGTTRGRSDLERETVSISTLYAVTYLAHHFKDREITRLSVSLMLQKLTGTGSDKVQAAILYNLADLGPLAEKTEFIDIIKRFSEISQSSKDVDSSIMSSSVLTAQMQLARGLASDDAKAKLLLSETLSLFIAKGLVAQQAVVRSGGEVPHYTNQLMALLPVLEAVVGLPSFDHEETDDAELTSKFRNMWYLCILFGFLSPSSRIQVWQKLSLHRIAAKTPCLARHAGSKFIEEELEYNVILRKDFPLGYFEAQRSELGAAIPQHAGQIRTLSLPQTIFLITVLRLEMLRANTTHSATMLQYFSNDGINSSPISGCLASIADKVNETYRGALNDQVSRHSVKPEAFNELRKMIKACCSPQAPARKVALRYVDNVIGSFPSLLCDLTTVTTLLELLTLLRHACEAQYENTYRPRYSYHSRRADLTLELPDNYAIREQVLTDYYKHARAWLVTVLARAPIEMQGILQVYVDDSGASGQRGVEMGKSVAIDVARSMPTNARESALPAFGGWKPDSSSAFADIMTARHYFSGHTKLSPHDNVTQIKHRMQDLAAAMHKSRVNKGSGEKSKASIKPADLRTLLYRAAGALIAAEQPDYDILHYIVWIPMHVFSPLALRSGVEVWSWLVDAKPELEVKIMTELTAEWSWTMRRRRGLFSSSMNSINPMLEETQFTPTDKKAMDEHANAARRLLQPHSILLDFLTSRYQAYRYRDAGLVAAARRLVVRSLDAYKQWSSHPLARELRNKFLLFGFMILQGSQMEGSIEYNLRERLYTAALHWFASAPLWTYGADRLQITGDVRALRELLAIVEVDRPASDVIETSFHSIQQIVTLPGNLPAAYGSQRIANRRKLLALLLDNEVTRLAIWLNPLDDKRKSLPGITTAAKSVDDATFRQAVQTAWRTDPAIAVHMAARFKSNAVRNEVRSLVLRYPRQARDVPEALEYVAADKLTTAARPALKHLIFWAASTPVICTRFFLTAYEGEPRLLQYAMRVLEHHPIELIFFYIPQVVQALRTDETGYVERFIFETAKISQLFCHQIIWNMKANCFKDDEGEEPDPMKPTFDRLIESIASSLSGEARDFYEREFEFFNTVTSISKKLQPLIKKSKPEKKAKIDEEIAQIVVDQGVYLPSNPDGVVVDIDRKSGRPLQSAAKAPFMATFKVRRERKRGNEDDMEDGLIEAEEEGGAAGDSADTYDTWQAAIFKVGDDCRQDVMALQVIAMFKNIFSNIGLELHLVPYRVTATAPGCGVIDVVPNATSRDEMGRAKINYLLDYFTQTFGAIESVPFQKARISFIQSLAAYSVLCHIMQIRDRHNGNIMINETGHLVHIDFGFLLTIGPGGMHFEPYSFKLSDEFIDVIGGKKSPEYQLFRELVVKAFLACRPYVNDVVAVAELMYGTGLACYSGKNALPELRDRFKPEMTEQQATKHMIGLIDNAETNVRSVMYDQIQTMQNSIPYNRGKIFGVFRSLLLVRASIESQLISFSLDRSLERDVNIWPQRHTVCALPVCGGQRKDNNSSTVPTRSLQDSGGMSSTNEKATLADKEVYDEKAANVESKPLSVPLPSHPRSGTATPKPRMTSNISSGILSQSMAPGQSNPPLTPAVLASAMRPAQKPRKGRPGGISLPDDNRKVKVEGAPYGVRWHSIVKRIKRPSSVVTGSGQSSNQSSVLDDASTSTSTFTMGRLARRIARGAHSQTTDGSRSETDAGACSEADPDEGDPMQGHPSSTHDGYTDFLVVDSKLPGIAPDGSPYGSDERDSGRPGYAEDLNPSDGGSDRRQSVPGGTAAYTDTSTRRMYFHEHAFWRVWHFWNNFFFLSFADPKSERHRRREEWQLGKGMALFGSCYYLISWALLIGLFPKPSDIVNRVFVWGLIPGLTIWLPFAVIFDAPKRHPLPYQIYLWIVTWLLPLHWLTDMHYCGYYTTHAHCGSKDFTSVFYALLALPTVSLFALCQRRLPHALGVLAMTILMAVFIVPIRRLWIRNVINFVLFHGFLMYISFARERAERHLSRLRMELKTQYIAVQKAQINERKTGDSKRRLTSYLFHEVRVPLNTALLSAQNMGAAGVFSDPTYAELDLEFSALEGSLVMMQKVLNDVLDFQRLDAGRLETVCRPFSFSNILKSILLSCKVAASARGITLETDLDPRIDQFLRTVGRSPGVIGGPGEDFISGDMMRLRQVLTNITSNGIKFTPAGGTVKIVTKLLYPAIELKKPVLKHATSYMSAGAQSASSLNGGTLAREWSRAKSDDIEGNHPDFAKKYMRPRKEHVVLRFEIHDTGCGIRSRDLQDGRLFSAYVQTEQGRAKGGKGTGLGLALVRHIVQLHGGRLGVSSRQGHGSCFWVELPYEVGASVLKSVDKDALENYGYDKVYGNTPPVILEAGGGLKIQGSAIVGDKLTPTTEQRNFDFTTLAVLTTDGSYSTTSSAPTEPLVMPATSRTGAQAPVATSTALPPSDPAAVALSAPLANAPETTLSAPTLDRPAIENRSQSGPARMGLIRAASSAASGSPPLDLPFRKRRVLCTDDDQLTRRLMTRMLTRLGCEVVCAENGRQALEVLLGQPWSAIARRLNRADNFYVDGPASAATQPTDEISDPAYFDVIFMDNQMPLLRGVEMVSYLRLLGRKDLLVGVTANALKSDQDEFLDAGADRVLTKPLMEASLKRMLALSDRDNT</sequence>
<evidence type="ECO:0000256" key="7">
    <source>
        <dbReference type="ARBA" id="ARBA00022777"/>
    </source>
</evidence>
<dbReference type="STRING" id="764103.G7E1S2"/>
<dbReference type="Gene3D" id="3.30.565.10">
    <property type="entry name" value="Histidine kinase-like ATPase, C-terminal domain"/>
    <property type="match status" value="1"/>
</dbReference>
<feature type="compositionally biased region" description="Polar residues" evidence="10">
    <location>
        <begin position="2267"/>
        <end position="2289"/>
    </location>
</feature>
<keyword evidence="11" id="KW-0472">Membrane</keyword>
<dbReference type="InterPro" id="IPR011006">
    <property type="entry name" value="CheY-like_superfamily"/>
</dbReference>
<dbReference type="SMART" id="SM00145">
    <property type="entry name" value="PI3Ka"/>
    <property type="match status" value="1"/>
</dbReference>
<dbReference type="InterPro" id="IPR003661">
    <property type="entry name" value="HisK_dim/P_dom"/>
</dbReference>
<dbReference type="InterPro" id="IPR036940">
    <property type="entry name" value="PI3/4_kinase_cat_sf"/>
</dbReference>
<name>G7E1S2_MIXOS</name>
<evidence type="ECO:0000259" key="14">
    <source>
        <dbReference type="PROSITE" id="PS50290"/>
    </source>
</evidence>
<evidence type="ECO:0000259" key="12">
    <source>
        <dbReference type="PROSITE" id="PS50109"/>
    </source>
</evidence>
<dbReference type="FunFam" id="3.30.1010.10:FF:000014">
    <property type="entry name" value="Phosphatidylinositol 4-kinase STT4"/>
    <property type="match status" value="1"/>
</dbReference>
<feature type="transmembrane region" description="Helical" evidence="11">
    <location>
        <begin position="2506"/>
        <end position="2524"/>
    </location>
</feature>
<evidence type="ECO:0000313" key="16">
    <source>
        <dbReference type="EMBL" id="GAA96782.1"/>
    </source>
</evidence>
<dbReference type="HOGENOM" id="CLU_225253_0_0_1"/>
<keyword evidence="11" id="KW-1133">Transmembrane helix</keyword>
<feature type="transmembrane region" description="Helical" evidence="11">
    <location>
        <begin position="2451"/>
        <end position="2469"/>
    </location>
</feature>
<feature type="domain" description="PI3K/PI4K catalytic" evidence="14">
    <location>
        <begin position="1792"/>
        <end position="2054"/>
    </location>
</feature>
<dbReference type="PANTHER" id="PTHR10048">
    <property type="entry name" value="PHOSPHATIDYLINOSITOL KINASE"/>
    <property type="match status" value="1"/>
</dbReference>
<keyword evidence="7" id="KW-0418">Kinase</keyword>
<keyword evidence="4 9" id="KW-0597">Phosphoprotein</keyword>
<dbReference type="PROSITE" id="PS50109">
    <property type="entry name" value="HIS_KIN"/>
    <property type="match status" value="1"/>
</dbReference>
<feature type="transmembrane region" description="Helical" evidence="11">
    <location>
        <begin position="2475"/>
        <end position="2494"/>
    </location>
</feature>
<evidence type="ECO:0000259" key="15">
    <source>
        <dbReference type="PROSITE" id="PS51545"/>
    </source>
</evidence>
<keyword evidence="11" id="KW-0812">Transmembrane</keyword>